<sequence length="69" mass="8059">RVHFVKLFNLLIKRGMCPLSVLLLMFVYTHQSMKVKWNVYITEGFNCFNGVKQGCVLSPILFCIYVDEL</sequence>
<gene>
    <name evidence="2" type="ORF">CAPTEDRAFT_70193</name>
</gene>
<keyword evidence="1" id="KW-0472">Membrane</keyword>
<keyword evidence="1" id="KW-1133">Transmembrane helix</keyword>
<name>R7V5M1_CAPTE</name>
<dbReference type="OrthoDB" id="10070415at2759"/>
<dbReference type="HOGENOM" id="CLU_2783150_0_0_1"/>
<reference evidence="4" key="1">
    <citation type="submission" date="2012-12" db="EMBL/GenBank/DDBJ databases">
        <authorList>
            <person name="Hellsten U."/>
            <person name="Grimwood J."/>
            <person name="Chapman J.A."/>
            <person name="Shapiro H."/>
            <person name="Aerts A."/>
            <person name="Otillar R.P."/>
            <person name="Terry A.Y."/>
            <person name="Boore J.L."/>
            <person name="Simakov O."/>
            <person name="Marletaz F."/>
            <person name="Cho S.-J."/>
            <person name="Edsinger-Gonzales E."/>
            <person name="Havlak P."/>
            <person name="Kuo D.-H."/>
            <person name="Larsson T."/>
            <person name="Lv J."/>
            <person name="Arendt D."/>
            <person name="Savage R."/>
            <person name="Osoegawa K."/>
            <person name="de Jong P."/>
            <person name="Lindberg D.R."/>
            <person name="Seaver E.C."/>
            <person name="Weisblat D.A."/>
            <person name="Putnam N.H."/>
            <person name="Grigoriev I.V."/>
            <person name="Rokhsar D.S."/>
        </authorList>
    </citation>
    <scope>NUCLEOTIDE SEQUENCE</scope>
    <source>
        <strain evidence="4">I ESC-2004</strain>
    </source>
</reference>
<evidence type="ECO:0000313" key="3">
    <source>
        <dbReference type="EnsemblMetazoa" id="CapteP70193"/>
    </source>
</evidence>
<reference evidence="2 4" key="2">
    <citation type="journal article" date="2013" name="Nature">
        <title>Insights into bilaterian evolution from three spiralian genomes.</title>
        <authorList>
            <person name="Simakov O."/>
            <person name="Marletaz F."/>
            <person name="Cho S.J."/>
            <person name="Edsinger-Gonzales E."/>
            <person name="Havlak P."/>
            <person name="Hellsten U."/>
            <person name="Kuo D.H."/>
            <person name="Larsson T."/>
            <person name="Lv J."/>
            <person name="Arendt D."/>
            <person name="Savage R."/>
            <person name="Osoegawa K."/>
            <person name="de Jong P."/>
            <person name="Grimwood J."/>
            <person name="Chapman J.A."/>
            <person name="Shapiro H."/>
            <person name="Aerts A."/>
            <person name="Otillar R.P."/>
            <person name="Terry A.Y."/>
            <person name="Boore J.L."/>
            <person name="Grigoriev I.V."/>
            <person name="Lindberg D.R."/>
            <person name="Seaver E.C."/>
            <person name="Weisblat D.A."/>
            <person name="Putnam N.H."/>
            <person name="Rokhsar D.S."/>
        </authorList>
    </citation>
    <scope>NUCLEOTIDE SEQUENCE</scope>
    <source>
        <strain evidence="2 4">I ESC-2004</strain>
    </source>
</reference>
<dbReference type="Proteomes" id="UP000014760">
    <property type="component" value="Unassembled WGS sequence"/>
</dbReference>
<organism evidence="2">
    <name type="scientific">Capitella teleta</name>
    <name type="common">Polychaete worm</name>
    <dbReference type="NCBI Taxonomy" id="283909"/>
    <lineage>
        <taxon>Eukaryota</taxon>
        <taxon>Metazoa</taxon>
        <taxon>Spiralia</taxon>
        <taxon>Lophotrochozoa</taxon>
        <taxon>Annelida</taxon>
        <taxon>Polychaeta</taxon>
        <taxon>Sedentaria</taxon>
        <taxon>Scolecida</taxon>
        <taxon>Capitellidae</taxon>
        <taxon>Capitella</taxon>
    </lineage>
</organism>
<feature type="non-terminal residue" evidence="2">
    <location>
        <position position="1"/>
    </location>
</feature>
<dbReference type="EMBL" id="KB296554">
    <property type="protein sequence ID" value="ELU11641.1"/>
    <property type="molecule type" value="Genomic_DNA"/>
</dbReference>
<reference evidence="3" key="3">
    <citation type="submission" date="2015-06" db="UniProtKB">
        <authorList>
            <consortium name="EnsemblMetazoa"/>
        </authorList>
    </citation>
    <scope>IDENTIFICATION</scope>
</reference>
<dbReference type="AlphaFoldDB" id="R7V5M1"/>
<dbReference type="EnsemblMetazoa" id="CapteT70193">
    <property type="protein sequence ID" value="CapteP70193"/>
    <property type="gene ID" value="CapteG70193"/>
</dbReference>
<evidence type="ECO:0000256" key="1">
    <source>
        <dbReference type="SAM" id="Phobius"/>
    </source>
</evidence>
<accession>R7V5M1</accession>
<evidence type="ECO:0000313" key="2">
    <source>
        <dbReference type="EMBL" id="ELU11641.1"/>
    </source>
</evidence>
<proteinExistence type="predicted"/>
<keyword evidence="4" id="KW-1185">Reference proteome</keyword>
<feature type="transmembrane region" description="Helical" evidence="1">
    <location>
        <begin position="12"/>
        <end position="29"/>
    </location>
</feature>
<keyword evidence="1" id="KW-0812">Transmembrane</keyword>
<feature type="non-terminal residue" evidence="2">
    <location>
        <position position="69"/>
    </location>
</feature>
<evidence type="ECO:0000313" key="4">
    <source>
        <dbReference type="Proteomes" id="UP000014760"/>
    </source>
</evidence>
<dbReference type="EMBL" id="AMQN01020018">
    <property type="status" value="NOT_ANNOTATED_CDS"/>
    <property type="molecule type" value="Genomic_DNA"/>
</dbReference>
<protein>
    <submittedName>
        <fullName evidence="2 3">Uncharacterized protein</fullName>
    </submittedName>
</protein>